<reference evidence="1 2" key="1">
    <citation type="submission" date="2019-01" db="EMBL/GenBank/DDBJ databases">
        <authorList>
            <person name="Alioto T."/>
            <person name="Alioto T."/>
        </authorList>
    </citation>
    <scope>NUCLEOTIDE SEQUENCE [LARGE SCALE GENOMIC DNA]</scope>
</reference>
<protein>
    <submittedName>
        <fullName evidence="1">Uncharacterized protein</fullName>
    </submittedName>
</protein>
<dbReference type="Proteomes" id="UP000386466">
    <property type="component" value="Unassembled WGS sequence"/>
</dbReference>
<keyword evidence="2" id="KW-1185">Reference proteome</keyword>
<name>A0A485P720_LYNPA</name>
<gene>
    <name evidence="1" type="ORF">LYPA_23C013564</name>
</gene>
<proteinExistence type="predicted"/>
<organism evidence="1 2">
    <name type="scientific">Lynx pardinus</name>
    <name type="common">Iberian lynx</name>
    <name type="synonym">Felis pardina</name>
    <dbReference type="NCBI Taxonomy" id="191816"/>
    <lineage>
        <taxon>Eukaryota</taxon>
        <taxon>Metazoa</taxon>
        <taxon>Chordata</taxon>
        <taxon>Craniata</taxon>
        <taxon>Vertebrata</taxon>
        <taxon>Euteleostomi</taxon>
        <taxon>Mammalia</taxon>
        <taxon>Eutheria</taxon>
        <taxon>Laurasiatheria</taxon>
        <taxon>Carnivora</taxon>
        <taxon>Feliformia</taxon>
        <taxon>Felidae</taxon>
        <taxon>Felinae</taxon>
        <taxon>Lynx</taxon>
    </lineage>
</organism>
<dbReference type="AlphaFoldDB" id="A0A485P720"/>
<evidence type="ECO:0000313" key="2">
    <source>
        <dbReference type="Proteomes" id="UP000386466"/>
    </source>
</evidence>
<dbReference type="EMBL" id="CAAGRJ010028227">
    <property type="protein sequence ID" value="VFV39983.1"/>
    <property type="molecule type" value="Genomic_DNA"/>
</dbReference>
<sequence length="58" mass="6602">MRLFSPAPYYRRTAALTPSAPPREGVTEHWPNEQRLNVRCTQELPLDPCCCRCPETAA</sequence>
<evidence type="ECO:0000313" key="1">
    <source>
        <dbReference type="EMBL" id="VFV39983.1"/>
    </source>
</evidence>
<feature type="non-terminal residue" evidence="1">
    <location>
        <position position="58"/>
    </location>
</feature>
<accession>A0A485P720</accession>